<evidence type="ECO:0000256" key="1">
    <source>
        <dbReference type="ARBA" id="ARBA00008894"/>
    </source>
</evidence>
<dbReference type="InterPro" id="IPR058922">
    <property type="entry name" value="WHD_DRP"/>
</dbReference>
<feature type="domain" description="Disease resistance N-terminal" evidence="8">
    <location>
        <begin position="10"/>
        <end position="95"/>
    </location>
</feature>
<dbReference type="GO" id="GO:0009626">
    <property type="term" value="P:plant-type hypersensitive response"/>
    <property type="evidence" value="ECO:0007669"/>
    <property type="project" value="UniProtKB-ARBA"/>
</dbReference>
<evidence type="ECO:0000256" key="2">
    <source>
        <dbReference type="ARBA" id="ARBA00022614"/>
    </source>
</evidence>
<evidence type="ECO:0000259" key="10">
    <source>
        <dbReference type="Pfam" id="PF25019"/>
    </source>
</evidence>
<dbReference type="AlphaFoldDB" id="A0AAV5ERA0"/>
<evidence type="ECO:0000256" key="3">
    <source>
        <dbReference type="ARBA" id="ARBA00022737"/>
    </source>
</evidence>
<feature type="domain" description="Disease resistance protein winged helix" evidence="9">
    <location>
        <begin position="425"/>
        <end position="505"/>
    </location>
</feature>
<dbReference type="InterPro" id="IPR042197">
    <property type="entry name" value="Apaf_helical"/>
</dbReference>
<dbReference type="Gene3D" id="1.20.5.4130">
    <property type="match status" value="1"/>
</dbReference>
<dbReference type="Proteomes" id="UP001054889">
    <property type="component" value="Unassembled WGS sequence"/>
</dbReference>
<keyword evidence="5" id="KW-0611">Plant defense</keyword>
<dbReference type="GO" id="GO:0043531">
    <property type="term" value="F:ADP binding"/>
    <property type="evidence" value="ECO:0007669"/>
    <property type="project" value="InterPro"/>
</dbReference>
<organism evidence="11 12">
    <name type="scientific">Eleusine coracana subsp. coracana</name>
    <dbReference type="NCBI Taxonomy" id="191504"/>
    <lineage>
        <taxon>Eukaryota</taxon>
        <taxon>Viridiplantae</taxon>
        <taxon>Streptophyta</taxon>
        <taxon>Embryophyta</taxon>
        <taxon>Tracheophyta</taxon>
        <taxon>Spermatophyta</taxon>
        <taxon>Magnoliopsida</taxon>
        <taxon>Liliopsida</taxon>
        <taxon>Poales</taxon>
        <taxon>Poaceae</taxon>
        <taxon>PACMAD clade</taxon>
        <taxon>Chloridoideae</taxon>
        <taxon>Cynodonteae</taxon>
        <taxon>Eleusininae</taxon>
        <taxon>Eleusine</taxon>
    </lineage>
</organism>
<dbReference type="InterPro" id="IPR032675">
    <property type="entry name" value="LRR_dom_sf"/>
</dbReference>
<sequence>MAELMIRPLVSMVNEKASNELLDMYRVMEGMEEQRKILDRQLPAILGIIQHVEEKVNPQVGVGVWLRNLKSVSYEANDVFDEFKYEALRREAQKKGHHKIKGFLSFPARNPIVFRYRMGKKLRKIVQTIEVLVTEMNKFGFRHIQQAPPSKRWRETDPIMVDSDKDIISRSRDEEKKKIMRILLDEACGKDLTVLPIVGMGGLGKTTFVQLIYNDPAIEKHFELRRWCCVSNDFDAANIANNICQTNVNEYSGREKALWDLQRLISGKRYLIVLDDVWDPNDDNWGKLKTCLNHGDKGSVVLTTTRNAKIAQRMAMGVAEAYNIERLSDEHLKEILESRAFSLQKPNHCELDEIVDKIVDKCVGCPLAAKALGSVLSTKTDMNDWKDILTKTNIYTDTTETRRILKLSFEDLPSYMKQCFAFCAIFPKDYDIDVEILIQLWMAHDFIPLQEDNHPKTTGAEIFKELAWRSFFQDVKSTSPIRYGERLQLRNRTMCKIHDLMHDIALAVAGKECATIVDGLNMKKILSNPTRHLYLSGYEKTLLDDCLKEQSSTLRTLFYKGNDSFDISKCTSLRALHLPSDLSLPRQWMALPKQIHHLRSIGELRNLNDLGGELKLCSLENATEAHAKEANLECKEKLTHLSLAWDDKGQEELVQDCYEKILNALKPHDGLQMLRIVNYKGTSFPTWITYLSNLTELHLTGCILCKEFPPFCHFKDLQALRLEKLDQLQSLCGDAASMTFLALKELQLHDLKSLERWVATEGKEVMFPVLEKLDIKNCPKLTSLPEAPNLMNIKLDEGKAMLSLELVVKSSHFIPSLSMLNLAISDREEVHDRR</sequence>
<feature type="domain" description="NB-ARC" evidence="7">
    <location>
        <begin position="175"/>
        <end position="342"/>
    </location>
</feature>
<keyword evidence="3" id="KW-0677">Repeat</keyword>
<comment type="caution">
    <text evidence="11">The sequence shown here is derived from an EMBL/GenBank/DDBJ whole genome shotgun (WGS) entry which is preliminary data.</text>
</comment>
<protein>
    <submittedName>
        <fullName evidence="11">Uncharacterized protein</fullName>
    </submittedName>
</protein>
<dbReference type="FunFam" id="1.10.10.10:FF:000322">
    <property type="entry name" value="Probable disease resistance protein At1g63360"/>
    <property type="match status" value="1"/>
</dbReference>
<dbReference type="Pfam" id="PF18052">
    <property type="entry name" value="Rx_N"/>
    <property type="match status" value="1"/>
</dbReference>
<gene>
    <name evidence="11" type="primary">gb13722</name>
    <name evidence="11" type="ORF">PR202_gb13722</name>
</gene>
<evidence type="ECO:0000256" key="4">
    <source>
        <dbReference type="ARBA" id="ARBA00022741"/>
    </source>
</evidence>
<dbReference type="InterPro" id="IPR002182">
    <property type="entry name" value="NB-ARC"/>
</dbReference>
<evidence type="ECO:0000256" key="5">
    <source>
        <dbReference type="ARBA" id="ARBA00022821"/>
    </source>
</evidence>
<dbReference type="Gene3D" id="1.10.10.10">
    <property type="entry name" value="Winged helix-like DNA-binding domain superfamily/Winged helix DNA-binding domain"/>
    <property type="match status" value="1"/>
</dbReference>
<keyword evidence="6" id="KW-0067">ATP-binding</keyword>
<dbReference type="Pfam" id="PF00931">
    <property type="entry name" value="NB-ARC"/>
    <property type="match status" value="1"/>
</dbReference>
<dbReference type="Gene3D" id="3.40.50.300">
    <property type="entry name" value="P-loop containing nucleotide triphosphate hydrolases"/>
    <property type="match status" value="1"/>
</dbReference>
<dbReference type="SUPFAM" id="SSF52058">
    <property type="entry name" value="L domain-like"/>
    <property type="match status" value="1"/>
</dbReference>
<reference evidence="11" key="1">
    <citation type="journal article" date="2018" name="DNA Res.">
        <title>Multiple hybrid de novo genome assembly of finger millet, an orphan allotetraploid crop.</title>
        <authorList>
            <person name="Hatakeyama M."/>
            <person name="Aluri S."/>
            <person name="Balachadran M.T."/>
            <person name="Sivarajan S.R."/>
            <person name="Patrignani A."/>
            <person name="Gruter S."/>
            <person name="Poveda L."/>
            <person name="Shimizu-Inatsugi R."/>
            <person name="Baeten J."/>
            <person name="Francoijs K.J."/>
            <person name="Nataraja K.N."/>
            <person name="Reddy Y.A.N."/>
            <person name="Phadnis S."/>
            <person name="Ravikumar R.L."/>
            <person name="Schlapbach R."/>
            <person name="Sreeman S.M."/>
            <person name="Shimizu K.K."/>
        </authorList>
    </citation>
    <scope>NUCLEOTIDE SEQUENCE</scope>
</reference>
<evidence type="ECO:0000313" key="11">
    <source>
        <dbReference type="EMBL" id="GJN25839.1"/>
    </source>
</evidence>
<dbReference type="GO" id="GO:0042742">
    <property type="term" value="P:defense response to bacterium"/>
    <property type="evidence" value="ECO:0007669"/>
    <property type="project" value="UniProtKB-ARBA"/>
</dbReference>
<dbReference type="Gene3D" id="3.80.10.10">
    <property type="entry name" value="Ribonuclease Inhibitor"/>
    <property type="match status" value="1"/>
</dbReference>
<dbReference type="InterPro" id="IPR041118">
    <property type="entry name" value="Rx_N"/>
</dbReference>
<comment type="similarity">
    <text evidence="1">Belongs to the disease resistance NB-LRR family.</text>
</comment>
<dbReference type="GO" id="GO:0002758">
    <property type="term" value="P:innate immune response-activating signaling pathway"/>
    <property type="evidence" value="ECO:0007669"/>
    <property type="project" value="UniProtKB-ARBA"/>
</dbReference>
<dbReference type="InterPro" id="IPR027417">
    <property type="entry name" value="P-loop_NTPase"/>
</dbReference>
<dbReference type="Gene3D" id="1.10.8.430">
    <property type="entry name" value="Helical domain of apoptotic protease-activating factors"/>
    <property type="match status" value="1"/>
</dbReference>
<proteinExistence type="inferred from homology"/>
<dbReference type="EMBL" id="BQKI01000078">
    <property type="protein sequence ID" value="GJN25839.1"/>
    <property type="molecule type" value="Genomic_DNA"/>
</dbReference>
<reference evidence="11" key="2">
    <citation type="submission" date="2021-12" db="EMBL/GenBank/DDBJ databases">
        <title>Resequencing data analysis of finger millet.</title>
        <authorList>
            <person name="Hatakeyama M."/>
            <person name="Aluri S."/>
            <person name="Balachadran M.T."/>
            <person name="Sivarajan S.R."/>
            <person name="Poveda L."/>
            <person name="Shimizu-Inatsugi R."/>
            <person name="Schlapbach R."/>
            <person name="Sreeman S.M."/>
            <person name="Shimizu K.K."/>
        </authorList>
    </citation>
    <scope>NUCLEOTIDE SEQUENCE</scope>
</reference>
<name>A0AAV5ERA0_ELECO</name>
<dbReference type="Pfam" id="PF25019">
    <property type="entry name" value="LRR_R13L1-DRL21"/>
    <property type="match status" value="1"/>
</dbReference>
<evidence type="ECO:0000259" key="7">
    <source>
        <dbReference type="Pfam" id="PF00931"/>
    </source>
</evidence>
<dbReference type="PRINTS" id="PR00364">
    <property type="entry name" value="DISEASERSIST"/>
</dbReference>
<evidence type="ECO:0000259" key="9">
    <source>
        <dbReference type="Pfam" id="PF23559"/>
    </source>
</evidence>
<evidence type="ECO:0000256" key="6">
    <source>
        <dbReference type="ARBA" id="ARBA00022840"/>
    </source>
</evidence>
<dbReference type="InterPro" id="IPR036388">
    <property type="entry name" value="WH-like_DNA-bd_sf"/>
</dbReference>
<keyword evidence="12" id="KW-1185">Reference proteome</keyword>
<accession>A0AAV5ERA0</accession>
<evidence type="ECO:0000313" key="12">
    <source>
        <dbReference type="Proteomes" id="UP001054889"/>
    </source>
</evidence>
<feature type="domain" description="R13L1/DRL21-like LRR repeat region" evidence="10">
    <location>
        <begin position="601"/>
        <end position="724"/>
    </location>
</feature>
<keyword evidence="2" id="KW-0433">Leucine-rich repeat</keyword>
<dbReference type="InterPro" id="IPR056789">
    <property type="entry name" value="LRR_R13L1-DRL21"/>
</dbReference>
<dbReference type="GO" id="GO:0005524">
    <property type="term" value="F:ATP binding"/>
    <property type="evidence" value="ECO:0007669"/>
    <property type="project" value="UniProtKB-KW"/>
</dbReference>
<keyword evidence="4" id="KW-0547">Nucleotide-binding</keyword>
<dbReference type="SUPFAM" id="SSF52540">
    <property type="entry name" value="P-loop containing nucleoside triphosphate hydrolases"/>
    <property type="match status" value="1"/>
</dbReference>
<dbReference type="Pfam" id="PF23559">
    <property type="entry name" value="WHD_DRP"/>
    <property type="match status" value="1"/>
</dbReference>
<evidence type="ECO:0000259" key="8">
    <source>
        <dbReference type="Pfam" id="PF18052"/>
    </source>
</evidence>
<dbReference type="PANTHER" id="PTHR36766:SF55">
    <property type="entry name" value="OS11G0492900 PROTEIN"/>
    <property type="match status" value="1"/>
</dbReference>
<dbReference type="PANTHER" id="PTHR36766">
    <property type="entry name" value="PLANT BROAD-SPECTRUM MILDEW RESISTANCE PROTEIN RPW8"/>
    <property type="match status" value="1"/>
</dbReference>